<dbReference type="KEGG" id="mama:GII36_02470"/>
<dbReference type="InterPro" id="IPR011545">
    <property type="entry name" value="DEAD/DEAH_box_helicase_dom"/>
</dbReference>
<dbReference type="InterPro" id="IPR000629">
    <property type="entry name" value="RNA-helicase_DEAD-box_CS"/>
</dbReference>
<evidence type="ECO:0000259" key="9">
    <source>
        <dbReference type="PROSITE" id="PS51192"/>
    </source>
</evidence>
<dbReference type="PROSITE" id="PS51194">
    <property type="entry name" value="HELICASE_CTER"/>
    <property type="match status" value="1"/>
</dbReference>
<evidence type="ECO:0000256" key="3">
    <source>
        <dbReference type="ARBA" id="ARBA00022806"/>
    </source>
</evidence>
<evidence type="ECO:0000313" key="13">
    <source>
        <dbReference type="Proteomes" id="UP001059824"/>
    </source>
</evidence>
<dbReference type="InterPro" id="IPR001650">
    <property type="entry name" value="Helicase_C-like"/>
</dbReference>
<dbReference type="PANTHER" id="PTHR47959">
    <property type="entry name" value="ATP-DEPENDENT RNA HELICASE RHLE-RELATED"/>
    <property type="match status" value="1"/>
</dbReference>
<keyword evidence="1 7" id="KW-0547">Nucleotide-binding</keyword>
<evidence type="ECO:0000256" key="5">
    <source>
        <dbReference type="ARBA" id="ARBA00038437"/>
    </source>
</evidence>
<dbReference type="Pfam" id="PF00271">
    <property type="entry name" value="Helicase_C"/>
    <property type="match status" value="1"/>
</dbReference>
<keyword evidence="2 7" id="KW-0378">Hydrolase</keyword>
<dbReference type="SUPFAM" id="SSF52540">
    <property type="entry name" value="P-loop containing nucleoside triphosphate hydrolases"/>
    <property type="match status" value="1"/>
</dbReference>
<comment type="similarity">
    <text evidence="5 7">Belongs to the DEAD box helicase family.</text>
</comment>
<feature type="domain" description="Helicase C-terminal" evidence="10">
    <location>
        <begin position="289"/>
        <end position="409"/>
    </location>
</feature>
<dbReference type="PROSITE" id="PS00039">
    <property type="entry name" value="DEAD_ATP_HELICASE"/>
    <property type="match status" value="1"/>
</dbReference>
<dbReference type="InterPro" id="IPR044742">
    <property type="entry name" value="DEAD/DEAH_RhlB"/>
</dbReference>
<dbReference type="GO" id="GO:0003724">
    <property type="term" value="F:RNA helicase activity"/>
    <property type="evidence" value="ECO:0007669"/>
    <property type="project" value="InterPro"/>
</dbReference>
<evidence type="ECO:0000259" key="10">
    <source>
        <dbReference type="PROSITE" id="PS51194"/>
    </source>
</evidence>
<reference evidence="12" key="1">
    <citation type="journal article" date="2021" name="Nat. Microbiol.">
        <title>Cocultivation of an ultrasmall environmental parasitic bacterium with lytic ability against bacteria associated with wastewater foams.</title>
        <authorList>
            <person name="Batinovic S."/>
            <person name="Rose J.J.A."/>
            <person name="Ratcliffe J."/>
            <person name="Seviour R.J."/>
            <person name="Petrovski S."/>
        </authorList>
    </citation>
    <scope>NUCLEOTIDE SEQUENCE</scope>
    <source>
        <strain evidence="12">JR1</strain>
    </source>
</reference>
<dbReference type="PANTHER" id="PTHR47959:SF13">
    <property type="entry name" value="ATP-DEPENDENT RNA HELICASE RHLE"/>
    <property type="match status" value="1"/>
</dbReference>
<accession>A0A857MPX7</accession>
<dbReference type="GO" id="GO:0005829">
    <property type="term" value="C:cytosol"/>
    <property type="evidence" value="ECO:0007669"/>
    <property type="project" value="TreeGrafter"/>
</dbReference>
<dbReference type="InterPro" id="IPR014014">
    <property type="entry name" value="RNA_helicase_DEAD_Q_motif"/>
</dbReference>
<dbReference type="InterPro" id="IPR014001">
    <property type="entry name" value="Helicase_ATP-bd"/>
</dbReference>
<name>A0A857MPX7_9BACT</name>
<evidence type="ECO:0000256" key="8">
    <source>
        <dbReference type="SAM" id="MobiDB-lite"/>
    </source>
</evidence>
<keyword evidence="4 7" id="KW-0067">ATP-binding</keyword>
<dbReference type="SMART" id="SM00487">
    <property type="entry name" value="DEXDc"/>
    <property type="match status" value="1"/>
</dbReference>
<dbReference type="SMART" id="SM00490">
    <property type="entry name" value="HELICc"/>
    <property type="match status" value="1"/>
</dbReference>
<dbReference type="InterPro" id="IPR050079">
    <property type="entry name" value="DEAD_box_RNA_helicase"/>
</dbReference>
<dbReference type="CDD" id="cd00268">
    <property type="entry name" value="DEADc"/>
    <property type="match status" value="1"/>
</dbReference>
<feature type="domain" description="Helicase ATP-binding" evidence="9">
    <location>
        <begin position="95"/>
        <end position="265"/>
    </location>
</feature>
<dbReference type="GO" id="GO:0005524">
    <property type="term" value="F:ATP binding"/>
    <property type="evidence" value="ECO:0007669"/>
    <property type="project" value="UniProtKB-KW"/>
</dbReference>
<evidence type="ECO:0000259" key="11">
    <source>
        <dbReference type="PROSITE" id="PS51195"/>
    </source>
</evidence>
<protein>
    <submittedName>
        <fullName evidence="12">DEAD/DEAH box helicase</fullName>
    </submittedName>
</protein>
<evidence type="ECO:0000256" key="6">
    <source>
        <dbReference type="PROSITE-ProRule" id="PRU00552"/>
    </source>
</evidence>
<dbReference type="CDD" id="cd18787">
    <property type="entry name" value="SF2_C_DEAD"/>
    <property type="match status" value="1"/>
</dbReference>
<dbReference type="PROSITE" id="PS51192">
    <property type="entry name" value="HELICASE_ATP_BIND_1"/>
    <property type="match status" value="1"/>
</dbReference>
<gene>
    <name evidence="12" type="ORF">GII36_02470</name>
</gene>
<dbReference type="GO" id="GO:0016787">
    <property type="term" value="F:hydrolase activity"/>
    <property type="evidence" value="ECO:0007669"/>
    <property type="project" value="UniProtKB-KW"/>
</dbReference>
<dbReference type="RefSeq" id="WP_260764213.1">
    <property type="nucleotide sequence ID" value="NZ_CP045921.1"/>
</dbReference>
<keyword evidence="3 7" id="KW-0347">Helicase</keyword>
<feature type="region of interest" description="Disordered" evidence="8">
    <location>
        <begin position="1"/>
        <end position="42"/>
    </location>
</feature>
<dbReference type="Pfam" id="PF00270">
    <property type="entry name" value="DEAD"/>
    <property type="match status" value="1"/>
</dbReference>
<evidence type="ECO:0000256" key="7">
    <source>
        <dbReference type="RuleBase" id="RU000492"/>
    </source>
</evidence>
<dbReference type="GO" id="GO:0003676">
    <property type="term" value="F:nucleic acid binding"/>
    <property type="evidence" value="ECO:0007669"/>
    <property type="project" value="InterPro"/>
</dbReference>
<evidence type="ECO:0000256" key="1">
    <source>
        <dbReference type="ARBA" id="ARBA00022741"/>
    </source>
</evidence>
<dbReference type="PROSITE" id="PS51195">
    <property type="entry name" value="Q_MOTIF"/>
    <property type="match status" value="1"/>
</dbReference>
<feature type="domain" description="DEAD-box RNA helicase Q" evidence="11">
    <location>
        <begin position="64"/>
        <end position="92"/>
    </location>
</feature>
<evidence type="ECO:0000256" key="2">
    <source>
        <dbReference type="ARBA" id="ARBA00022801"/>
    </source>
</evidence>
<keyword evidence="13" id="KW-1185">Reference proteome</keyword>
<evidence type="ECO:0000313" key="12">
    <source>
        <dbReference type="EMBL" id="QHN42710.1"/>
    </source>
</evidence>
<dbReference type="Proteomes" id="UP001059824">
    <property type="component" value="Chromosome"/>
</dbReference>
<dbReference type="EMBL" id="CP045921">
    <property type="protein sequence ID" value="QHN42710.1"/>
    <property type="molecule type" value="Genomic_DNA"/>
</dbReference>
<dbReference type="Gene3D" id="3.40.50.300">
    <property type="entry name" value="P-loop containing nucleotide triphosphate hydrolases"/>
    <property type="match status" value="2"/>
</dbReference>
<dbReference type="InterPro" id="IPR027417">
    <property type="entry name" value="P-loop_NTPase"/>
</dbReference>
<proteinExistence type="inferred from homology"/>
<dbReference type="AlphaFoldDB" id="A0A857MPX7"/>
<sequence>MPYKTHGSGRPQRSASSFRRGRPQGGGRSGGARKKGPQKQYIHPSKFVNKAVTKEAEAPYEPKHVFADFPFGAELHANIRAKGFEKPSAIQDQAIPEIIAGKDVIGLANTGTGKTAAFLLPIIERMSGIMLRPSVLIVAPTRELAQQIDEEFRAFARGMGLYSALIVGGVNVDRQLRDLKRRPHFIIGTPGRLKDLIERRHLQMKNMGVLVLDEADRMLDMGFLPDIRRIVSEMPKERQSLFFSATITPDIEALVHDFLTDPVTVSVRTTETSDHVEQDVIEARDKAHKIELLGELLAQDGYDKVLVFGETKFGVQRLSDHLSNAGHPSVAIHGNKNQSQRQRALKQFKDEKVKVMVATDVAARGLDIPNVTHVINFDTPQTYSDYVHRIGRTGRGGAHGRAHTFIDQQ</sequence>
<evidence type="ECO:0000256" key="4">
    <source>
        <dbReference type="ARBA" id="ARBA00022840"/>
    </source>
</evidence>
<feature type="short sequence motif" description="Q motif" evidence="6">
    <location>
        <begin position="64"/>
        <end position="92"/>
    </location>
</feature>
<organism evidence="12 13">
    <name type="scientific">Candidatus Mycosynbacter amalyticus</name>
    <dbReference type="NCBI Taxonomy" id="2665156"/>
    <lineage>
        <taxon>Bacteria</taxon>
        <taxon>Candidatus Saccharimonadota</taxon>
        <taxon>Candidatus Saccharimonadota incertae sedis</taxon>
        <taxon>Candidatus Mycosynbacter</taxon>
    </lineage>
</organism>